<dbReference type="EMBL" id="FOKW01000011">
    <property type="protein sequence ID" value="SFC58161.1"/>
    <property type="molecule type" value="Genomic_DNA"/>
</dbReference>
<keyword evidence="1" id="KW-0378">Hydrolase</keyword>
<dbReference type="InterPro" id="IPR058819">
    <property type="entry name" value="UvrD_dom-like"/>
</dbReference>
<sequence>MGDAYVRHQELTKRLTLHVGDEEHLFERARCCSQPTELVVAPVELHRRNVQRRLRERNAPKDAFAFDDPEGVSKGILSAAGEPNKAIDRIDRLAQVRSILTELAEGDMDPLSLPPGVSSHDSRYIEQIRTEVEAVTNFHPERIEVWKHAADGLYAPIDSETGEILNLALAVERRLQNRTAKATSETDLVRRATRTIVSSSGSAWTEAYPEIERVTLLGLSGLSAPHADLLHALLATTSIDVHVHFREGSGAYLKRRMPALLDIEGPGQVVFE</sequence>
<gene>
    <name evidence="1" type="ORF">SAMN05444422_11119</name>
</gene>
<accession>A0A1I1KC84</accession>
<organism evidence="1 2">
    <name type="scientific">Natronobacterium haloterrestre</name>
    <name type="common">Halobiforma haloterrestris</name>
    <dbReference type="NCBI Taxonomy" id="148448"/>
    <lineage>
        <taxon>Archaea</taxon>
        <taxon>Methanobacteriati</taxon>
        <taxon>Methanobacteriota</taxon>
        <taxon>Stenosarchaea group</taxon>
        <taxon>Halobacteria</taxon>
        <taxon>Halobacteriales</taxon>
        <taxon>Natrialbaceae</taxon>
        <taxon>Natronobacterium</taxon>
    </lineage>
</organism>
<keyword evidence="2" id="KW-1185">Reference proteome</keyword>
<evidence type="ECO:0000313" key="2">
    <source>
        <dbReference type="Proteomes" id="UP000199161"/>
    </source>
</evidence>
<dbReference type="AlphaFoldDB" id="A0A1I1KC84"/>
<keyword evidence="1" id="KW-0547">Nucleotide-binding</keyword>
<keyword evidence="1" id="KW-0347">Helicase</keyword>
<reference evidence="2" key="1">
    <citation type="submission" date="2016-10" db="EMBL/GenBank/DDBJ databases">
        <authorList>
            <person name="Varghese N."/>
            <person name="Submissions S."/>
        </authorList>
    </citation>
    <scope>NUCLEOTIDE SEQUENCE [LARGE SCALE GENOMIC DNA]</scope>
    <source>
        <strain evidence="2">DSM 13078</strain>
    </source>
</reference>
<dbReference type="InterPro" id="IPR002195">
    <property type="entry name" value="Dihydroorotase_CS"/>
</dbReference>
<protein>
    <submittedName>
        <fullName evidence="1">ATP-dependent helicase/nuclease subunit B</fullName>
    </submittedName>
</protein>
<dbReference type="Proteomes" id="UP000199161">
    <property type="component" value="Unassembled WGS sequence"/>
</dbReference>
<dbReference type="GO" id="GO:0004386">
    <property type="term" value="F:helicase activity"/>
    <property type="evidence" value="ECO:0007669"/>
    <property type="project" value="UniProtKB-KW"/>
</dbReference>
<dbReference type="PROSITE" id="PS00482">
    <property type="entry name" value="DIHYDROOROTASE_1"/>
    <property type="match status" value="1"/>
</dbReference>
<evidence type="ECO:0000313" key="1">
    <source>
        <dbReference type="EMBL" id="SFC58161.1"/>
    </source>
</evidence>
<keyword evidence="1" id="KW-0067">ATP-binding</keyword>
<dbReference type="Pfam" id="PF26510">
    <property type="entry name" value="Halo_UvrD_like"/>
    <property type="match status" value="1"/>
</dbReference>
<name>A0A1I1KC84_NATHA</name>
<proteinExistence type="predicted"/>
<dbReference type="GO" id="GO:0016812">
    <property type="term" value="F:hydrolase activity, acting on carbon-nitrogen (but not peptide) bonds, in cyclic amides"/>
    <property type="evidence" value="ECO:0007669"/>
    <property type="project" value="InterPro"/>
</dbReference>